<comment type="caution">
    <text evidence="1">The sequence shown here is derived from an EMBL/GenBank/DDBJ whole genome shotgun (WGS) entry which is preliminary data.</text>
</comment>
<evidence type="ECO:0000313" key="2">
    <source>
        <dbReference type="Proteomes" id="UP000629963"/>
    </source>
</evidence>
<dbReference type="Proteomes" id="UP000629963">
    <property type="component" value="Unassembled WGS sequence"/>
</dbReference>
<organism evidence="1 2">
    <name type="scientific">Flavobacterium kayseriense</name>
    <dbReference type="NCBI Taxonomy" id="2764714"/>
    <lineage>
        <taxon>Bacteria</taxon>
        <taxon>Pseudomonadati</taxon>
        <taxon>Bacteroidota</taxon>
        <taxon>Flavobacteriia</taxon>
        <taxon>Flavobacteriales</taxon>
        <taxon>Flavobacteriaceae</taxon>
        <taxon>Flavobacterium</taxon>
    </lineage>
</organism>
<reference evidence="1 2" key="1">
    <citation type="submission" date="2020-08" db="EMBL/GenBank/DDBJ databases">
        <title>Description of novel Flavobacterium F-380 isolate.</title>
        <authorList>
            <person name="Saticioglu I.B."/>
            <person name="Duman M."/>
            <person name="Altun S."/>
        </authorList>
    </citation>
    <scope>NUCLEOTIDE SEQUENCE [LARGE SCALE GENOMIC DNA]</scope>
    <source>
        <strain evidence="1 2">F-380</strain>
    </source>
</reference>
<dbReference type="RefSeq" id="WP_187009101.1">
    <property type="nucleotide sequence ID" value="NZ_JACRUI010000001.1"/>
</dbReference>
<accession>A0ABR7J541</accession>
<keyword evidence="2" id="KW-1185">Reference proteome</keyword>
<dbReference type="EMBL" id="JACRUJ010000001">
    <property type="protein sequence ID" value="MBC5840533.1"/>
    <property type="molecule type" value="Genomic_DNA"/>
</dbReference>
<sequence>MKEVTNLFNDNYSFSTKESEELDGQNYFNIQSTEFSDRRKFLVELSLKQYDHNRQLRSDNCNCDDNYLELKRSFNLKFAI</sequence>
<proteinExistence type="predicted"/>
<name>A0ABR7J541_9FLAO</name>
<evidence type="ECO:0000313" key="1">
    <source>
        <dbReference type="EMBL" id="MBC5840533.1"/>
    </source>
</evidence>
<gene>
    <name evidence="1" type="ORF">H8R23_03870</name>
</gene>
<protein>
    <submittedName>
        <fullName evidence="1">Uncharacterized protein</fullName>
    </submittedName>
</protein>